<protein>
    <submittedName>
        <fullName evidence="2">DUF2306 domain-containing protein</fullName>
    </submittedName>
</protein>
<organism evidence="2 3">
    <name type="scientific">Actinomycetospora aeridis</name>
    <dbReference type="NCBI Taxonomy" id="3129231"/>
    <lineage>
        <taxon>Bacteria</taxon>
        <taxon>Bacillati</taxon>
        <taxon>Actinomycetota</taxon>
        <taxon>Actinomycetes</taxon>
        <taxon>Pseudonocardiales</taxon>
        <taxon>Pseudonocardiaceae</taxon>
        <taxon>Actinomycetospora</taxon>
    </lineage>
</organism>
<comment type="caution">
    <text evidence="2">The sequence shown here is derived from an EMBL/GenBank/DDBJ whole genome shotgun (WGS) entry which is preliminary data.</text>
</comment>
<keyword evidence="1" id="KW-0812">Transmembrane</keyword>
<name>A0ABU8NAU3_9PSEU</name>
<evidence type="ECO:0000313" key="2">
    <source>
        <dbReference type="EMBL" id="MEJ2889525.1"/>
    </source>
</evidence>
<evidence type="ECO:0000313" key="3">
    <source>
        <dbReference type="Proteomes" id="UP001370100"/>
    </source>
</evidence>
<dbReference type="InterPro" id="IPR018750">
    <property type="entry name" value="DUF2306_membrane"/>
</dbReference>
<gene>
    <name evidence="2" type="ORF">WCD41_23900</name>
</gene>
<feature type="transmembrane region" description="Helical" evidence="1">
    <location>
        <begin position="100"/>
        <end position="119"/>
    </location>
</feature>
<feature type="transmembrane region" description="Helical" evidence="1">
    <location>
        <begin position="41"/>
        <end position="62"/>
    </location>
</feature>
<sequence length="167" mass="18027">MALEPWTLLIGTHAVAAVLALVLGAVNTLRRVRGDRPHRRIGRAWLVSMLLVSATSFWIGDYDDAEGLFLHGLAVATIVSIVIGWWAARQGQYITHGWCMVCPYVGLLGALVGVVATPVRMIPSWFRAYPLPMTLIAAGLVVAAAVGARVALRRRTPVPARPEPVTT</sequence>
<dbReference type="Proteomes" id="UP001370100">
    <property type="component" value="Unassembled WGS sequence"/>
</dbReference>
<dbReference type="Pfam" id="PF10067">
    <property type="entry name" value="DUF2306"/>
    <property type="match status" value="1"/>
</dbReference>
<keyword evidence="3" id="KW-1185">Reference proteome</keyword>
<dbReference type="EMBL" id="JBBEGL010000007">
    <property type="protein sequence ID" value="MEJ2889525.1"/>
    <property type="molecule type" value="Genomic_DNA"/>
</dbReference>
<keyword evidence="1" id="KW-1133">Transmembrane helix</keyword>
<feature type="transmembrane region" description="Helical" evidence="1">
    <location>
        <begin position="68"/>
        <end position="88"/>
    </location>
</feature>
<accession>A0ABU8NAU3</accession>
<reference evidence="2 3" key="1">
    <citation type="submission" date="2024-03" db="EMBL/GenBank/DDBJ databases">
        <title>Actinomycetospora sp. OC33-EN06, a novel actinomycete isolated from wild orchid (Aerides multiflora).</title>
        <authorList>
            <person name="Suriyachadkun C."/>
        </authorList>
    </citation>
    <scope>NUCLEOTIDE SEQUENCE [LARGE SCALE GENOMIC DNA]</scope>
    <source>
        <strain evidence="2 3">OC33-EN06</strain>
    </source>
</reference>
<evidence type="ECO:0000256" key="1">
    <source>
        <dbReference type="SAM" id="Phobius"/>
    </source>
</evidence>
<proteinExistence type="predicted"/>
<keyword evidence="1" id="KW-0472">Membrane</keyword>
<feature type="transmembrane region" description="Helical" evidence="1">
    <location>
        <begin position="6"/>
        <end position="29"/>
    </location>
</feature>
<feature type="transmembrane region" description="Helical" evidence="1">
    <location>
        <begin position="131"/>
        <end position="152"/>
    </location>
</feature>
<dbReference type="RefSeq" id="WP_337717180.1">
    <property type="nucleotide sequence ID" value="NZ_JBBEGL010000007.1"/>
</dbReference>